<keyword evidence="1" id="KW-1133">Transmembrane helix</keyword>
<feature type="transmembrane region" description="Helical" evidence="1">
    <location>
        <begin position="145"/>
        <end position="163"/>
    </location>
</feature>
<protein>
    <recommendedName>
        <fullName evidence="4">Peptidase M50B-like-domain-containing protein</fullName>
    </recommendedName>
</protein>
<name>A0ABY6S348_PODCO</name>
<dbReference type="PANTHER" id="PTHR33979:SF2">
    <property type="entry name" value="PEPTIDASE M50B-LIKE-DOMAIN-CONTAINING PROTEIN"/>
    <property type="match status" value="1"/>
</dbReference>
<dbReference type="Pfam" id="PF13398">
    <property type="entry name" value="Peptidase_M50B"/>
    <property type="match status" value="1"/>
</dbReference>
<reference evidence="2" key="1">
    <citation type="submission" date="2018-02" db="EMBL/GenBank/DDBJ databases">
        <authorList>
            <person name="Silar P."/>
        </authorList>
    </citation>
    <scope>NUCLEOTIDE SEQUENCE [LARGE SCALE GENOMIC DNA]</scope>
    <source>
        <strain evidence="2">T</strain>
    </source>
</reference>
<keyword evidence="1" id="KW-0472">Membrane</keyword>
<feature type="transmembrane region" description="Helical" evidence="1">
    <location>
        <begin position="47"/>
        <end position="65"/>
    </location>
</feature>
<organism evidence="2 3">
    <name type="scientific">Podospora comata</name>
    <dbReference type="NCBI Taxonomy" id="48703"/>
    <lineage>
        <taxon>Eukaryota</taxon>
        <taxon>Fungi</taxon>
        <taxon>Dikarya</taxon>
        <taxon>Ascomycota</taxon>
        <taxon>Pezizomycotina</taxon>
        <taxon>Sordariomycetes</taxon>
        <taxon>Sordariomycetidae</taxon>
        <taxon>Sordariales</taxon>
        <taxon>Podosporaceae</taxon>
        <taxon>Podospora</taxon>
    </lineage>
</organism>
<evidence type="ECO:0000313" key="3">
    <source>
        <dbReference type="Proteomes" id="UP000280685"/>
    </source>
</evidence>
<sequence length="323" mass="35103">MAPTSPSPPTWATLGRATALTLTPHLLPRDHSVISKRALAVTDAQKVTLGVIAAYVVGIAILWNVPYIRWILWPFKMLVIAFHEFGHAITCVLTGGKVKSISLDPKRGGVTHMQGGRSGLTLPAGYLGSSLIGALLTFAGFNINASKVASIVIGVAFLMTVWWGRRDWLTVGTVVAAVGLLVGCWFIRGAEALRFVVLFIGVMSSLYSVWDICDDLILRKVNSSDASVFAKRYGGSSQCWGVIWSVISLCFMAAGIVAGIARLFRRVRSSRGRMRRSLFRRGFEGVGVLDLGVRKLGQQNRAMAELGCTMVTWSIRWIGICMS</sequence>
<keyword evidence="3" id="KW-1185">Reference proteome</keyword>
<evidence type="ECO:0000313" key="2">
    <source>
        <dbReference type="EMBL" id="VBB76004.1"/>
    </source>
</evidence>
<evidence type="ECO:0000256" key="1">
    <source>
        <dbReference type="SAM" id="Phobius"/>
    </source>
</evidence>
<accession>A0ABY6S348</accession>
<dbReference type="InterPro" id="IPR049500">
    <property type="entry name" value="Peptidase_M50B-like"/>
</dbReference>
<dbReference type="Proteomes" id="UP000280685">
    <property type="component" value="Chromosome 2"/>
</dbReference>
<feature type="transmembrane region" description="Helical" evidence="1">
    <location>
        <begin position="192"/>
        <end position="210"/>
    </location>
</feature>
<feature type="transmembrane region" description="Helical" evidence="1">
    <location>
        <begin position="169"/>
        <end position="187"/>
    </location>
</feature>
<dbReference type="EMBL" id="LR026965">
    <property type="protein sequence ID" value="VBB76004.1"/>
    <property type="molecule type" value="Genomic_DNA"/>
</dbReference>
<dbReference type="PANTHER" id="PTHR33979">
    <property type="entry name" value="OS02G0221600 PROTEIN"/>
    <property type="match status" value="1"/>
</dbReference>
<evidence type="ECO:0008006" key="4">
    <source>
        <dbReference type="Google" id="ProtNLM"/>
    </source>
</evidence>
<feature type="transmembrane region" description="Helical" evidence="1">
    <location>
        <begin position="242"/>
        <end position="264"/>
    </location>
</feature>
<keyword evidence="1" id="KW-0812">Transmembrane</keyword>
<feature type="transmembrane region" description="Helical" evidence="1">
    <location>
        <begin position="118"/>
        <end position="138"/>
    </location>
</feature>
<gene>
    <name evidence="2" type="ORF">PODCO_208790</name>
</gene>
<proteinExistence type="predicted"/>